<dbReference type="AlphaFoldDB" id="A0A5R8NWK1"/>
<sequence length="81" mass="9164">MRTTVTLDDDLALRLERWRIQRGSTFKDVLNEVIRRGLDALDAPAPQRADIDIRPLPLGRRVVDIDNVSEALAIADGEDFH</sequence>
<comment type="caution">
    <text evidence="1">The sequence shown here is derived from an EMBL/GenBank/DDBJ whole genome shotgun (WGS) entry which is preliminary data.</text>
</comment>
<evidence type="ECO:0000313" key="2">
    <source>
        <dbReference type="Proteomes" id="UP000306378"/>
    </source>
</evidence>
<name>A0A5R8NWK1_9NOCA</name>
<protein>
    <submittedName>
        <fullName evidence="1">DUF2191 domain-containing protein</fullName>
    </submittedName>
</protein>
<dbReference type="RefSeq" id="WP_138447076.1">
    <property type="nucleotide sequence ID" value="NZ_VBUT01000003.1"/>
</dbReference>
<accession>A0A5R8NWK1</accession>
<gene>
    <name evidence="1" type="ORF">FEK34_07060</name>
</gene>
<dbReference type="EMBL" id="VBUT01000003">
    <property type="protein sequence ID" value="TLF79168.1"/>
    <property type="molecule type" value="Genomic_DNA"/>
</dbReference>
<evidence type="ECO:0000313" key="1">
    <source>
        <dbReference type="EMBL" id="TLF79168.1"/>
    </source>
</evidence>
<reference evidence="1 2" key="1">
    <citation type="submission" date="2019-05" db="EMBL/GenBank/DDBJ databases">
        <title>Genomes sequences of two Nocardia cyriacigeorgica environmental isolates, type strains Nocardia asteroides ATCC 19247 and Nocardia cyriacigeorgica DSM 44484.</title>
        <authorList>
            <person name="Vautrin F."/>
            <person name="Bergeron E."/>
            <person name="Dubost A."/>
            <person name="Abrouk D."/>
            <person name="Rodriguez Nava V."/>
            <person name="Pujic P."/>
        </authorList>
    </citation>
    <scope>NUCLEOTIDE SEQUENCE [LARGE SCALE GENOMIC DNA]</scope>
    <source>
        <strain evidence="1 2">EML 446</strain>
    </source>
</reference>
<organism evidence="1 2">
    <name type="scientific">Nocardia cyriacigeorgica</name>
    <dbReference type="NCBI Taxonomy" id="135487"/>
    <lineage>
        <taxon>Bacteria</taxon>
        <taxon>Bacillati</taxon>
        <taxon>Actinomycetota</taxon>
        <taxon>Actinomycetes</taxon>
        <taxon>Mycobacteriales</taxon>
        <taxon>Nocardiaceae</taxon>
        <taxon>Nocardia</taxon>
    </lineage>
</organism>
<proteinExistence type="predicted"/>
<dbReference type="Proteomes" id="UP000306378">
    <property type="component" value="Unassembled WGS sequence"/>
</dbReference>